<keyword evidence="1" id="KW-1133">Transmembrane helix</keyword>
<dbReference type="RefSeq" id="WP_184665719.1">
    <property type="nucleotide sequence ID" value="NZ_BAABAI010000004.1"/>
</dbReference>
<gene>
    <name evidence="2" type="ORF">F4559_000212</name>
</gene>
<sequence length="98" mass="10495">MTTTPDRKFEVTVGKSEAALLGPSWETGFARRTVQRIDEQATTDEAIAQGIAEGVMVLHSIRRILIWTAVIVPTLITGAVIVLMAVGGESSCTSVYTC</sequence>
<dbReference type="AlphaFoldDB" id="A0A7W7WTU7"/>
<reference evidence="2 3" key="1">
    <citation type="submission" date="2020-08" db="EMBL/GenBank/DDBJ databases">
        <title>Sequencing the genomes of 1000 actinobacteria strains.</title>
        <authorList>
            <person name="Klenk H.-P."/>
        </authorList>
    </citation>
    <scope>NUCLEOTIDE SEQUENCE [LARGE SCALE GENOMIC DNA]</scope>
    <source>
        <strain evidence="2 3">DSM 45084</strain>
    </source>
</reference>
<comment type="caution">
    <text evidence="2">The sequence shown here is derived from an EMBL/GenBank/DDBJ whole genome shotgun (WGS) entry which is preliminary data.</text>
</comment>
<keyword evidence="3" id="KW-1185">Reference proteome</keyword>
<proteinExistence type="predicted"/>
<keyword evidence="1" id="KW-0812">Transmembrane</keyword>
<keyword evidence="1" id="KW-0472">Membrane</keyword>
<dbReference type="Proteomes" id="UP000542674">
    <property type="component" value="Unassembled WGS sequence"/>
</dbReference>
<protein>
    <submittedName>
        <fullName evidence="2">Uncharacterized protein</fullName>
    </submittedName>
</protein>
<evidence type="ECO:0000313" key="3">
    <source>
        <dbReference type="Proteomes" id="UP000542674"/>
    </source>
</evidence>
<accession>A0A7W7WTU7</accession>
<evidence type="ECO:0000313" key="2">
    <source>
        <dbReference type="EMBL" id="MBB4962853.1"/>
    </source>
</evidence>
<organism evidence="2 3">
    <name type="scientific">Saccharothrix violaceirubra</name>
    <dbReference type="NCBI Taxonomy" id="413306"/>
    <lineage>
        <taxon>Bacteria</taxon>
        <taxon>Bacillati</taxon>
        <taxon>Actinomycetota</taxon>
        <taxon>Actinomycetes</taxon>
        <taxon>Pseudonocardiales</taxon>
        <taxon>Pseudonocardiaceae</taxon>
        <taxon>Saccharothrix</taxon>
    </lineage>
</organism>
<feature type="transmembrane region" description="Helical" evidence="1">
    <location>
        <begin position="64"/>
        <end position="86"/>
    </location>
</feature>
<name>A0A7W7WTU7_9PSEU</name>
<evidence type="ECO:0000256" key="1">
    <source>
        <dbReference type="SAM" id="Phobius"/>
    </source>
</evidence>
<dbReference type="EMBL" id="JACHJS010000001">
    <property type="protein sequence ID" value="MBB4962853.1"/>
    <property type="molecule type" value="Genomic_DNA"/>
</dbReference>